<dbReference type="PANTHER" id="PTHR43537:SF20">
    <property type="entry name" value="HTH-TYPE TRANSCRIPTIONAL REPRESSOR GLAR"/>
    <property type="match status" value="1"/>
</dbReference>
<protein>
    <submittedName>
        <fullName evidence="5">GntR family transcriptional regulator</fullName>
    </submittedName>
</protein>
<evidence type="ECO:0000313" key="6">
    <source>
        <dbReference type="Proteomes" id="UP001500689"/>
    </source>
</evidence>
<keyword evidence="6" id="KW-1185">Reference proteome</keyword>
<dbReference type="InterPro" id="IPR036388">
    <property type="entry name" value="WH-like_DNA-bd_sf"/>
</dbReference>
<dbReference type="InterPro" id="IPR008920">
    <property type="entry name" value="TF_FadR/GntR_C"/>
</dbReference>
<keyword evidence="1" id="KW-0805">Transcription regulation</keyword>
<dbReference type="Pfam" id="PF00392">
    <property type="entry name" value="GntR"/>
    <property type="match status" value="1"/>
</dbReference>
<evidence type="ECO:0000256" key="2">
    <source>
        <dbReference type="ARBA" id="ARBA00023125"/>
    </source>
</evidence>
<organism evidence="5 6">
    <name type="scientific">Amycolatopsis ultiminotia</name>
    <dbReference type="NCBI Taxonomy" id="543629"/>
    <lineage>
        <taxon>Bacteria</taxon>
        <taxon>Bacillati</taxon>
        <taxon>Actinomycetota</taxon>
        <taxon>Actinomycetes</taxon>
        <taxon>Pseudonocardiales</taxon>
        <taxon>Pseudonocardiaceae</taxon>
        <taxon>Amycolatopsis</taxon>
    </lineage>
</organism>
<evidence type="ECO:0000259" key="4">
    <source>
        <dbReference type="PROSITE" id="PS50949"/>
    </source>
</evidence>
<gene>
    <name evidence="5" type="ORF">GCM10022222_55680</name>
</gene>
<dbReference type="CDD" id="cd07377">
    <property type="entry name" value="WHTH_GntR"/>
    <property type="match status" value="1"/>
</dbReference>
<dbReference type="SMART" id="SM00895">
    <property type="entry name" value="FCD"/>
    <property type="match status" value="1"/>
</dbReference>
<sequence>MAPNNSGTLADRVTDELRQAILAHEFKPGDRLAATALAERFAVSATPLREAFARLAGEGWVSYLPQRGVRVAEVSIAEMEEIYELRTLLEPMAIRRSVAAGDDDWRGQVEQAFRRMQEAGGERVADLDGREYAAYEELHVEFHKSTLRCCGSAWLLRVTDLLTDQSRRFRRLSLPIRAEYGPVAGEHRTIMQSCLDGDEEAAAAAILSHMDNTRRAILHWAQH</sequence>
<dbReference type="SMART" id="SM00345">
    <property type="entry name" value="HTH_GNTR"/>
    <property type="match status" value="1"/>
</dbReference>
<evidence type="ECO:0000256" key="1">
    <source>
        <dbReference type="ARBA" id="ARBA00023015"/>
    </source>
</evidence>
<name>A0ABP6XE10_9PSEU</name>
<comment type="caution">
    <text evidence="5">The sequence shown here is derived from an EMBL/GenBank/DDBJ whole genome shotgun (WGS) entry which is preliminary data.</text>
</comment>
<dbReference type="PROSITE" id="PS50949">
    <property type="entry name" value="HTH_GNTR"/>
    <property type="match status" value="1"/>
</dbReference>
<dbReference type="Gene3D" id="1.20.120.530">
    <property type="entry name" value="GntR ligand-binding domain-like"/>
    <property type="match status" value="1"/>
</dbReference>
<dbReference type="Proteomes" id="UP001500689">
    <property type="component" value="Unassembled WGS sequence"/>
</dbReference>
<dbReference type="EMBL" id="BAAAZN010000013">
    <property type="protein sequence ID" value="GAA3564798.1"/>
    <property type="molecule type" value="Genomic_DNA"/>
</dbReference>
<proteinExistence type="predicted"/>
<dbReference type="Pfam" id="PF07729">
    <property type="entry name" value="FCD"/>
    <property type="match status" value="1"/>
</dbReference>
<evidence type="ECO:0000256" key="3">
    <source>
        <dbReference type="ARBA" id="ARBA00023163"/>
    </source>
</evidence>
<accession>A0ABP6XE10</accession>
<reference evidence="6" key="1">
    <citation type="journal article" date="2019" name="Int. J. Syst. Evol. Microbiol.">
        <title>The Global Catalogue of Microorganisms (GCM) 10K type strain sequencing project: providing services to taxonomists for standard genome sequencing and annotation.</title>
        <authorList>
            <consortium name="The Broad Institute Genomics Platform"/>
            <consortium name="The Broad Institute Genome Sequencing Center for Infectious Disease"/>
            <person name="Wu L."/>
            <person name="Ma J."/>
        </authorList>
    </citation>
    <scope>NUCLEOTIDE SEQUENCE [LARGE SCALE GENOMIC DNA]</scope>
    <source>
        <strain evidence="6">JCM 16898</strain>
    </source>
</reference>
<evidence type="ECO:0000313" key="5">
    <source>
        <dbReference type="EMBL" id="GAA3564798.1"/>
    </source>
</evidence>
<dbReference type="Gene3D" id="1.10.10.10">
    <property type="entry name" value="Winged helix-like DNA-binding domain superfamily/Winged helix DNA-binding domain"/>
    <property type="match status" value="1"/>
</dbReference>
<keyword evidence="3" id="KW-0804">Transcription</keyword>
<feature type="domain" description="HTH gntR-type" evidence="4">
    <location>
        <begin position="7"/>
        <end position="74"/>
    </location>
</feature>
<dbReference type="InterPro" id="IPR011711">
    <property type="entry name" value="GntR_C"/>
</dbReference>
<dbReference type="InterPro" id="IPR000524">
    <property type="entry name" value="Tscrpt_reg_HTH_GntR"/>
</dbReference>
<dbReference type="InterPro" id="IPR036390">
    <property type="entry name" value="WH_DNA-bd_sf"/>
</dbReference>
<dbReference type="RefSeq" id="WP_344864988.1">
    <property type="nucleotide sequence ID" value="NZ_BAAAZN010000013.1"/>
</dbReference>
<dbReference type="SUPFAM" id="SSF46785">
    <property type="entry name" value="Winged helix' DNA-binding domain"/>
    <property type="match status" value="1"/>
</dbReference>
<dbReference type="SUPFAM" id="SSF48008">
    <property type="entry name" value="GntR ligand-binding domain-like"/>
    <property type="match status" value="1"/>
</dbReference>
<dbReference type="PANTHER" id="PTHR43537">
    <property type="entry name" value="TRANSCRIPTIONAL REGULATOR, GNTR FAMILY"/>
    <property type="match status" value="1"/>
</dbReference>
<keyword evidence="2" id="KW-0238">DNA-binding</keyword>